<keyword evidence="11" id="KW-0812">Transmembrane</keyword>
<evidence type="ECO:0000256" key="9">
    <source>
        <dbReference type="ARBA" id="ARBA00046271"/>
    </source>
</evidence>
<evidence type="ECO:0000256" key="2">
    <source>
        <dbReference type="ARBA" id="ARBA00022448"/>
    </source>
</evidence>
<dbReference type="EMBL" id="SDOV01000004">
    <property type="protein sequence ID" value="KAH7642564.1"/>
    <property type="molecule type" value="Genomic_DNA"/>
</dbReference>
<evidence type="ECO:0000256" key="3">
    <source>
        <dbReference type="ARBA" id="ARBA00022927"/>
    </source>
</evidence>
<evidence type="ECO:0000256" key="5">
    <source>
        <dbReference type="ARBA" id="ARBA00023136"/>
    </source>
</evidence>
<dbReference type="GO" id="GO:0005102">
    <property type="term" value="F:signaling receptor binding"/>
    <property type="evidence" value="ECO:0007669"/>
    <property type="project" value="TreeGrafter"/>
</dbReference>
<comment type="similarity">
    <text evidence="1 10">Belongs to the peroxin-14 family.</text>
</comment>
<reference evidence="13" key="2">
    <citation type="journal article" date="2021" name="World Allergy Organ. J.">
        <title>Chromosome-level assembly of Dermatophagoides farinae genome and transcriptome reveals two novel allergens Der f 37 and Der f 39.</title>
        <authorList>
            <person name="Chen J."/>
            <person name="Cai Z."/>
            <person name="Fan D."/>
            <person name="Hu J."/>
            <person name="Hou Y."/>
            <person name="He Y."/>
            <person name="Zhang Z."/>
            <person name="Zhao Z."/>
            <person name="Gao P."/>
            <person name="Hu W."/>
            <person name="Sun J."/>
            <person name="Li J."/>
            <person name="Ji K."/>
        </authorList>
    </citation>
    <scope>NUCLEOTIDE SEQUENCE</scope>
    <source>
        <strain evidence="13">JKM2019</strain>
    </source>
</reference>
<keyword evidence="4" id="KW-0811">Translocation</keyword>
<evidence type="ECO:0000256" key="1">
    <source>
        <dbReference type="ARBA" id="ARBA00005443"/>
    </source>
</evidence>
<dbReference type="GO" id="GO:0016560">
    <property type="term" value="P:protein import into peroxisome matrix, docking"/>
    <property type="evidence" value="ECO:0007669"/>
    <property type="project" value="UniProtKB-UniRule"/>
</dbReference>
<evidence type="ECO:0000256" key="8">
    <source>
        <dbReference type="ARBA" id="ARBA00029691"/>
    </source>
</evidence>
<evidence type="ECO:0000313" key="13">
    <source>
        <dbReference type="EMBL" id="KAH7642564.1"/>
    </source>
</evidence>
<dbReference type="Pfam" id="PF04695">
    <property type="entry name" value="Pex14_N"/>
    <property type="match status" value="1"/>
</dbReference>
<name>A0A9D4SHF2_DERFA</name>
<proteinExistence type="inferred from homology"/>
<evidence type="ECO:0000256" key="6">
    <source>
        <dbReference type="ARBA" id="ARBA00023140"/>
    </source>
</evidence>
<dbReference type="InterPro" id="IPR036388">
    <property type="entry name" value="WH-like_DNA-bd_sf"/>
</dbReference>
<keyword evidence="5 10" id="KW-0472">Membrane</keyword>
<evidence type="ECO:0000259" key="12">
    <source>
        <dbReference type="Pfam" id="PF04695"/>
    </source>
</evidence>
<protein>
    <recommendedName>
        <fullName evidence="7 10">Peroxisomal membrane protein PEX14</fullName>
    </recommendedName>
    <alternativeName>
        <fullName evidence="8 10">Peroxin-14</fullName>
    </alternativeName>
</protein>
<gene>
    <name evidence="13" type="ORF">HUG17_5609</name>
</gene>
<keyword evidence="3 10" id="KW-0653">Protein transport</keyword>
<organism evidence="13">
    <name type="scientific">Dermatophagoides farinae</name>
    <name type="common">American house dust mite</name>
    <dbReference type="NCBI Taxonomy" id="6954"/>
    <lineage>
        <taxon>Eukaryota</taxon>
        <taxon>Metazoa</taxon>
        <taxon>Ecdysozoa</taxon>
        <taxon>Arthropoda</taxon>
        <taxon>Chelicerata</taxon>
        <taxon>Arachnida</taxon>
        <taxon>Acari</taxon>
        <taxon>Acariformes</taxon>
        <taxon>Sarcoptiformes</taxon>
        <taxon>Astigmata</taxon>
        <taxon>Psoroptidia</taxon>
        <taxon>Analgoidea</taxon>
        <taxon>Pyroglyphidae</taxon>
        <taxon>Dermatophagoidinae</taxon>
        <taxon>Dermatophagoides</taxon>
    </lineage>
</organism>
<dbReference type="PANTHER" id="PTHR23058:SF0">
    <property type="entry name" value="PEROXISOMAL MEMBRANE PROTEIN PEX14"/>
    <property type="match status" value="1"/>
</dbReference>
<dbReference type="AlphaFoldDB" id="A0A9D4SHF2"/>
<dbReference type="InterPro" id="IPR006785">
    <property type="entry name" value="Pex14_N"/>
</dbReference>
<dbReference type="GO" id="GO:0005778">
    <property type="term" value="C:peroxisomal membrane"/>
    <property type="evidence" value="ECO:0007669"/>
    <property type="project" value="UniProtKB-SubCell"/>
</dbReference>
<dbReference type="Gene3D" id="1.10.10.10">
    <property type="entry name" value="Winged helix-like DNA-binding domain superfamily/Winged helix DNA-binding domain"/>
    <property type="match status" value="1"/>
</dbReference>
<comment type="caution">
    <text evidence="13">The sequence shown here is derived from an EMBL/GenBank/DDBJ whole genome shotgun (WGS) entry which is preliminary data.</text>
</comment>
<comment type="function">
    <text evidence="10">Component of the PEX13-PEX14 docking complex, a translocon channel that specifically mediates the import of peroxisomal cargo proteins bound to PEX5 receptor. The PEX13-PEX14 docking complex forms a large import pore which can be opened to a diameter of about 9 nm. Mechanistically, PEX5 receptor along with cargo proteins associates with the PEX14 subunit of the PEX13-PEX14 docking complex in the cytosol, leading to the insertion of the receptor into the organelle membrane with the concomitant translocation of the cargo into the peroxisome matrix.</text>
</comment>
<dbReference type="OrthoDB" id="441517at2759"/>
<evidence type="ECO:0000256" key="4">
    <source>
        <dbReference type="ARBA" id="ARBA00023010"/>
    </source>
</evidence>
<dbReference type="PANTHER" id="PTHR23058">
    <property type="entry name" value="PEROXISOMAL MEMBRANE PROTEIN PEX14"/>
    <property type="match status" value="1"/>
</dbReference>
<accession>A0A9D4SHF2</accession>
<evidence type="ECO:0000256" key="11">
    <source>
        <dbReference type="SAM" id="Phobius"/>
    </source>
</evidence>
<dbReference type="InterPro" id="IPR025655">
    <property type="entry name" value="PEX14"/>
</dbReference>
<dbReference type="GO" id="GO:1990429">
    <property type="term" value="C:peroxisomal importomer complex"/>
    <property type="evidence" value="ECO:0007669"/>
    <property type="project" value="TreeGrafter"/>
</dbReference>
<evidence type="ECO:0000256" key="7">
    <source>
        <dbReference type="ARBA" id="ARBA00029502"/>
    </source>
</evidence>
<feature type="transmembrane region" description="Helical" evidence="11">
    <location>
        <begin position="111"/>
        <end position="130"/>
    </location>
</feature>
<feature type="domain" description="Peroxisome membrane anchor protein Pex14p N-terminal" evidence="12">
    <location>
        <begin position="35"/>
        <end position="77"/>
    </location>
</feature>
<dbReference type="Proteomes" id="UP000828236">
    <property type="component" value="Unassembled WGS sequence"/>
</dbReference>
<keyword evidence="2 10" id="KW-0813">Transport</keyword>
<evidence type="ECO:0000256" key="10">
    <source>
        <dbReference type="RuleBase" id="RU367032"/>
    </source>
</evidence>
<comment type="subcellular location">
    <subcellularLocation>
        <location evidence="9 10">Peroxisome membrane</location>
    </subcellularLocation>
</comment>
<sequence length="225" mass="26044">MATEQVLTVIENSAKTNVLDQQNGNNNNSGYVMIRKYLINSAVNFLQNSRLKLSTNDAKRTFLLDKGLTADEIDLAFELAIRKPMNDETILKELDIISNSNMSLIGRSFSMFYQFLLWTGFIYGSYTIYWEKIHPYLFETAKNDRPEEKIYEKIEELKTQITEMNTNLSIVHEFITTYCRLRDDSTMKMKTELSSIKALLVNRHQFPSVPTIPKWQLTNGNSNGE</sequence>
<keyword evidence="6 10" id="KW-0576">Peroxisome</keyword>
<keyword evidence="11" id="KW-1133">Transmembrane helix</keyword>
<reference evidence="13" key="1">
    <citation type="submission" date="2020-06" db="EMBL/GenBank/DDBJ databases">
        <authorList>
            <person name="Ji K."/>
            <person name="Li J."/>
        </authorList>
    </citation>
    <scope>NUCLEOTIDE SEQUENCE</scope>
    <source>
        <strain evidence="13">JKM2019</strain>
        <tissue evidence="13">Whole body</tissue>
    </source>
</reference>